<sequence>MDRQSEGEPGADGVIDDTFRIQLMEEHLVQLHRAIADGANCFGVHQWTFIDNWSWINAFKRRYGFWRLDLETGERQIKRNALWFAELATSNGFTSDK</sequence>
<dbReference type="AlphaFoldDB" id="A0A2X3FHT4"/>
<proteinExistence type="inferred from homology"/>
<reference evidence="2 3" key="1">
    <citation type="submission" date="2018-06" db="EMBL/GenBank/DDBJ databases">
        <authorList>
            <consortium name="Pathogen Informatics"/>
            <person name="Doyle S."/>
        </authorList>
    </citation>
    <scope>NUCLEOTIDE SEQUENCE [LARGE SCALE GENOMIC DNA]</scope>
    <source>
        <strain evidence="2 3">NCTC13465</strain>
    </source>
</reference>
<accession>A0A2X3FHT4</accession>
<dbReference type="EC" id="3.2.1.86" evidence="2"/>
<evidence type="ECO:0000256" key="1">
    <source>
        <dbReference type="RuleBase" id="RU003690"/>
    </source>
</evidence>
<dbReference type="PANTHER" id="PTHR10353:SF139">
    <property type="entry name" value="6-PHOSPHO-BETA-GLUCOSIDASE GMUD"/>
    <property type="match status" value="1"/>
</dbReference>
<comment type="similarity">
    <text evidence="1">Belongs to the glycosyl hydrolase 1 family.</text>
</comment>
<dbReference type="GO" id="GO:0016052">
    <property type="term" value="P:carbohydrate catabolic process"/>
    <property type="evidence" value="ECO:0007669"/>
    <property type="project" value="TreeGrafter"/>
</dbReference>
<keyword evidence="2" id="KW-0326">Glycosidase</keyword>
<dbReference type="Pfam" id="PF00232">
    <property type="entry name" value="Glyco_hydro_1"/>
    <property type="match status" value="1"/>
</dbReference>
<dbReference type="GO" id="GO:0005829">
    <property type="term" value="C:cytosol"/>
    <property type="evidence" value="ECO:0007669"/>
    <property type="project" value="TreeGrafter"/>
</dbReference>
<organism evidence="2 3">
    <name type="scientific">Klebsiella pneumoniae</name>
    <dbReference type="NCBI Taxonomy" id="573"/>
    <lineage>
        <taxon>Bacteria</taxon>
        <taxon>Pseudomonadati</taxon>
        <taxon>Pseudomonadota</taxon>
        <taxon>Gammaproteobacteria</taxon>
        <taxon>Enterobacterales</taxon>
        <taxon>Enterobacteriaceae</taxon>
        <taxon>Klebsiella/Raoultella group</taxon>
        <taxon>Klebsiella</taxon>
        <taxon>Klebsiella pneumoniae complex</taxon>
    </lineage>
</organism>
<name>A0A2X3FHT4_KLEPN</name>
<dbReference type="PANTHER" id="PTHR10353">
    <property type="entry name" value="GLYCOSYL HYDROLASE"/>
    <property type="match status" value="1"/>
</dbReference>
<dbReference type="PRINTS" id="PR00131">
    <property type="entry name" value="GLHYDRLASE1"/>
</dbReference>
<dbReference type="Gene3D" id="3.20.20.80">
    <property type="entry name" value="Glycosidases"/>
    <property type="match status" value="1"/>
</dbReference>
<evidence type="ECO:0000313" key="3">
    <source>
        <dbReference type="Proteomes" id="UP000251721"/>
    </source>
</evidence>
<dbReference type="InterPro" id="IPR017853">
    <property type="entry name" value="GH"/>
</dbReference>
<dbReference type="Proteomes" id="UP000251721">
    <property type="component" value="Unassembled WGS sequence"/>
</dbReference>
<dbReference type="GO" id="GO:0008706">
    <property type="term" value="F:6-phospho-beta-glucosidase activity"/>
    <property type="evidence" value="ECO:0007669"/>
    <property type="project" value="UniProtKB-EC"/>
</dbReference>
<protein>
    <submittedName>
        <fullName evidence="2">Beta-glucosidase</fullName>
        <ecNumber evidence="2">3.2.1.86</ecNumber>
    </submittedName>
</protein>
<evidence type="ECO:0000313" key="2">
    <source>
        <dbReference type="EMBL" id="SQC45695.1"/>
    </source>
</evidence>
<keyword evidence="2" id="KW-0378">Hydrolase</keyword>
<dbReference type="InterPro" id="IPR001360">
    <property type="entry name" value="Glyco_hydro_1"/>
</dbReference>
<gene>
    <name evidence="2" type="primary">gmuD_4</name>
    <name evidence="2" type="ORF">NCTC13465_04257</name>
</gene>
<dbReference type="SUPFAM" id="SSF51445">
    <property type="entry name" value="(Trans)glycosidases"/>
    <property type="match status" value="1"/>
</dbReference>
<dbReference type="EMBL" id="UAWQ01000018">
    <property type="protein sequence ID" value="SQC45695.1"/>
    <property type="molecule type" value="Genomic_DNA"/>
</dbReference>